<organism evidence="1 2">
    <name type="scientific">Pleurodeles waltl</name>
    <name type="common">Iberian ribbed newt</name>
    <dbReference type="NCBI Taxonomy" id="8319"/>
    <lineage>
        <taxon>Eukaryota</taxon>
        <taxon>Metazoa</taxon>
        <taxon>Chordata</taxon>
        <taxon>Craniata</taxon>
        <taxon>Vertebrata</taxon>
        <taxon>Euteleostomi</taxon>
        <taxon>Amphibia</taxon>
        <taxon>Batrachia</taxon>
        <taxon>Caudata</taxon>
        <taxon>Salamandroidea</taxon>
        <taxon>Salamandridae</taxon>
        <taxon>Pleurodelinae</taxon>
        <taxon>Pleurodeles</taxon>
    </lineage>
</organism>
<evidence type="ECO:0000313" key="2">
    <source>
        <dbReference type="Proteomes" id="UP001066276"/>
    </source>
</evidence>
<evidence type="ECO:0000313" key="1">
    <source>
        <dbReference type="EMBL" id="KAJ1193622.1"/>
    </source>
</evidence>
<gene>
    <name evidence="1" type="ORF">NDU88_002918</name>
</gene>
<sequence>MEAAVYPTLLRLHIPHADDNNDDSNASWKLPRVLELTTSLGRLTPGDGRHVSGGATVRGLHGAAGGACGGVYRGSAGGGVCRGRSGCGVCGGGAGCGVCRGGAGCGVCGGGAGCGVCGGGVGCGVCSGSAGSRVCGSGAGGGACVSTC</sequence>
<dbReference type="AlphaFoldDB" id="A0AAV7V110"/>
<reference evidence="1" key="1">
    <citation type="journal article" date="2022" name="bioRxiv">
        <title>Sequencing and chromosome-scale assembly of the giantPleurodeles waltlgenome.</title>
        <authorList>
            <person name="Brown T."/>
            <person name="Elewa A."/>
            <person name="Iarovenko S."/>
            <person name="Subramanian E."/>
            <person name="Araus A.J."/>
            <person name="Petzold A."/>
            <person name="Susuki M."/>
            <person name="Suzuki K.-i.T."/>
            <person name="Hayashi T."/>
            <person name="Toyoda A."/>
            <person name="Oliveira C."/>
            <person name="Osipova E."/>
            <person name="Leigh N.D."/>
            <person name="Simon A."/>
            <person name="Yun M.H."/>
        </authorList>
    </citation>
    <scope>NUCLEOTIDE SEQUENCE</scope>
    <source>
        <strain evidence="1">20211129_DDA</strain>
        <tissue evidence="1">Liver</tissue>
    </source>
</reference>
<dbReference type="EMBL" id="JANPWB010000004">
    <property type="protein sequence ID" value="KAJ1193622.1"/>
    <property type="molecule type" value="Genomic_DNA"/>
</dbReference>
<name>A0AAV7V110_PLEWA</name>
<comment type="caution">
    <text evidence="1">The sequence shown here is derived from an EMBL/GenBank/DDBJ whole genome shotgun (WGS) entry which is preliminary data.</text>
</comment>
<protein>
    <submittedName>
        <fullName evidence="1">Uncharacterized protein</fullName>
    </submittedName>
</protein>
<proteinExistence type="predicted"/>
<accession>A0AAV7V110</accession>
<keyword evidence="2" id="KW-1185">Reference proteome</keyword>
<dbReference type="Proteomes" id="UP001066276">
    <property type="component" value="Chromosome 2_2"/>
</dbReference>